<name>A0A1I7ZNZ3_9BILA</name>
<feature type="transmembrane region" description="Helical" evidence="6">
    <location>
        <begin position="35"/>
        <end position="55"/>
    </location>
</feature>
<evidence type="ECO:0000259" key="7">
    <source>
        <dbReference type="Pfam" id="PF09335"/>
    </source>
</evidence>
<evidence type="ECO:0000256" key="2">
    <source>
        <dbReference type="ARBA" id="ARBA00022692"/>
    </source>
</evidence>
<feature type="transmembrane region" description="Helical" evidence="6">
    <location>
        <begin position="239"/>
        <end position="263"/>
    </location>
</feature>
<proteinExistence type="inferred from homology"/>
<dbReference type="Pfam" id="PF09335">
    <property type="entry name" value="VTT_dom"/>
    <property type="match status" value="1"/>
</dbReference>
<dbReference type="InterPro" id="IPR032816">
    <property type="entry name" value="VTT_dom"/>
</dbReference>
<comment type="subcellular location">
    <subcellularLocation>
        <location evidence="1">Membrane</location>
        <topology evidence="1">Multi-pass membrane protein</topology>
    </subcellularLocation>
</comment>
<feature type="transmembrane region" description="Helical" evidence="6">
    <location>
        <begin position="177"/>
        <end position="195"/>
    </location>
</feature>
<dbReference type="Proteomes" id="UP000095287">
    <property type="component" value="Unplaced"/>
</dbReference>
<dbReference type="AlphaFoldDB" id="A0A1I7ZNZ3"/>
<dbReference type="PANTHER" id="PTHR43220">
    <property type="match status" value="1"/>
</dbReference>
<dbReference type="InterPro" id="IPR045014">
    <property type="entry name" value="TM41A/B"/>
</dbReference>
<dbReference type="PANTHER" id="PTHR43220:SF18">
    <property type="entry name" value="TRANSMEMBRANE PROTEIN 41B"/>
    <property type="match status" value="1"/>
</dbReference>
<feature type="transmembrane region" description="Helical" evidence="6">
    <location>
        <begin position="127"/>
        <end position="149"/>
    </location>
</feature>
<sequence length="273" mass="31247">MVTPYLVYVDHAVVHGQLTQWYHQRMGVLTTRQGITLFSVIAVYMTLLGAVYRQFPEMSPEEREHFKLPMNLDDAKNLGKVLLRYREDHYYTVMIGLTSVYLMLQSFAIPGSIFLTILSGYLFNLRVALFLVCMCSACGATVCYFLSLCMGRRILERFFPEKLAYCQKMVEDNRKHLLYYILFLRITPTLPNWLINIVSPILDVPLTAFFLGTFVGVAPPSLFYLTAGQTLEQMTSTSGIVWNWHSLLLMGFATALAVAPIVYDKIFNKKKSE</sequence>
<protein>
    <submittedName>
        <fullName evidence="9">Transmembrane protein 41B</fullName>
    </submittedName>
</protein>
<reference evidence="9" key="1">
    <citation type="submission" date="2016-11" db="UniProtKB">
        <authorList>
            <consortium name="WormBaseParasite"/>
        </authorList>
    </citation>
    <scope>IDENTIFICATION</scope>
</reference>
<feature type="transmembrane region" description="Helical" evidence="6">
    <location>
        <begin position="207"/>
        <end position="227"/>
    </location>
</feature>
<keyword evidence="8" id="KW-1185">Reference proteome</keyword>
<evidence type="ECO:0000256" key="4">
    <source>
        <dbReference type="ARBA" id="ARBA00023136"/>
    </source>
</evidence>
<feature type="domain" description="VTT" evidence="7">
    <location>
        <begin position="109"/>
        <end position="229"/>
    </location>
</feature>
<dbReference type="GO" id="GO:0005789">
    <property type="term" value="C:endoplasmic reticulum membrane"/>
    <property type="evidence" value="ECO:0007669"/>
    <property type="project" value="TreeGrafter"/>
</dbReference>
<accession>A0A1I7ZNZ3</accession>
<organism evidence="8 9">
    <name type="scientific">Steinernema glaseri</name>
    <dbReference type="NCBI Taxonomy" id="37863"/>
    <lineage>
        <taxon>Eukaryota</taxon>
        <taxon>Metazoa</taxon>
        <taxon>Ecdysozoa</taxon>
        <taxon>Nematoda</taxon>
        <taxon>Chromadorea</taxon>
        <taxon>Rhabditida</taxon>
        <taxon>Tylenchina</taxon>
        <taxon>Panagrolaimomorpha</taxon>
        <taxon>Strongyloidoidea</taxon>
        <taxon>Steinernematidae</taxon>
        <taxon>Steinernema</taxon>
    </lineage>
</organism>
<keyword evidence="3 6" id="KW-1133">Transmembrane helix</keyword>
<feature type="transmembrane region" description="Helical" evidence="6">
    <location>
        <begin position="90"/>
        <end position="115"/>
    </location>
</feature>
<evidence type="ECO:0000256" key="1">
    <source>
        <dbReference type="ARBA" id="ARBA00004141"/>
    </source>
</evidence>
<keyword evidence="2 6" id="KW-0812">Transmembrane</keyword>
<evidence type="ECO:0000256" key="6">
    <source>
        <dbReference type="SAM" id="Phobius"/>
    </source>
</evidence>
<dbReference type="GO" id="GO:0000045">
    <property type="term" value="P:autophagosome assembly"/>
    <property type="evidence" value="ECO:0007669"/>
    <property type="project" value="TreeGrafter"/>
</dbReference>
<evidence type="ECO:0000256" key="3">
    <source>
        <dbReference type="ARBA" id="ARBA00022989"/>
    </source>
</evidence>
<evidence type="ECO:0000256" key="5">
    <source>
        <dbReference type="ARBA" id="ARBA00025797"/>
    </source>
</evidence>
<evidence type="ECO:0000313" key="8">
    <source>
        <dbReference type="Proteomes" id="UP000095287"/>
    </source>
</evidence>
<keyword evidence="4 6" id="KW-0472">Membrane</keyword>
<comment type="similarity">
    <text evidence="5">Belongs to the TMEM41 family.</text>
</comment>
<evidence type="ECO:0000313" key="9">
    <source>
        <dbReference type="WBParaSite" id="L893_g2807.t1"/>
    </source>
</evidence>
<dbReference type="WBParaSite" id="L893_g2807.t1">
    <property type="protein sequence ID" value="L893_g2807.t1"/>
    <property type="gene ID" value="L893_g2807"/>
</dbReference>